<dbReference type="InterPro" id="IPR000169">
    <property type="entry name" value="Pept_cys_AS"/>
</dbReference>
<dbReference type="CDD" id="cd00044">
    <property type="entry name" value="CysPc"/>
    <property type="match status" value="1"/>
</dbReference>
<keyword evidence="4" id="KW-0175">Coiled coil</keyword>
<evidence type="ECO:0000256" key="5">
    <source>
        <dbReference type="SAM" id="MobiDB-lite"/>
    </source>
</evidence>
<feature type="domain" description="Calpain catalytic" evidence="6">
    <location>
        <begin position="239"/>
        <end position="541"/>
    </location>
</feature>
<accession>A0AA39ZNE5</accession>
<dbReference type="GO" id="GO:0006508">
    <property type="term" value="P:proteolysis"/>
    <property type="evidence" value="ECO:0007669"/>
    <property type="project" value="UniProtKB-KW"/>
</dbReference>
<feature type="compositionally biased region" description="Low complexity" evidence="5">
    <location>
        <begin position="811"/>
        <end position="822"/>
    </location>
</feature>
<dbReference type="PROSITE" id="PS00139">
    <property type="entry name" value="THIOL_PROTEASE_CYS"/>
    <property type="match status" value="1"/>
</dbReference>
<feature type="active site" evidence="2 3">
    <location>
        <position position="276"/>
    </location>
</feature>
<evidence type="ECO:0000256" key="2">
    <source>
        <dbReference type="PIRSR" id="PIRSR622684-1"/>
    </source>
</evidence>
<organism evidence="7 8">
    <name type="scientific">Cercophora samala</name>
    <dbReference type="NCBI Taxonomy" id="330535"/>
    <lineage>
        <taxon>Eukaryota</taxon>
        <taxon>Fungi</taxon>
        <taxon>Dikarya</taxon>
        <taxon>Ascomycota</taxon>
        <taxon>Pezizomycotina</taxon>
        <taxon>Sordariomycetes</taxon>
        <taxon>Sordariomycetidae</taxon>
        <taxon>Sordariales</taxon>
        <taxon>Lasiosphaeriaceae</taxon>
        <taxon>Cercophora</taxon>
    </lineage>
</organism>
<comment type="caution">
    <text evidence="7">The sequence shown here is derived from an EMBL/GenBank/DDBJ whole genome shotgun (WGS) entry which is preliminary data.</text>
</comment>
<keyword evidence="3" id="KW-0378">Hydrolase</keyword>
<dbReference type="InterPro" id="IPR001300">
    <property type="entry name" value="Peptidase_C2_calpain_cat"/>
</dbReference>
<feature type="compositionally biased region" description="Basic and acidic residues" evidence="5">
    <location>
        <begin position="908"/>
        <end position="922"/>
    </location>
</feature>
<gene>
    <name evidence="7" type="ORF">QBC41DRAFT_377845</name>
</gene>
<dbReference type="GO" id="GO:0004198">
    <property type="term" value="F:calcium-dependent cysteine-type endopeptidase activity"/>
    <property type="evidence" value="ECO:0007669"/>
    <property type="project" value="InterPro"/>
</dbReference>
<name>A0AA39ZNE5_9PEZI</name>
<dbReference type="SMART" id="SM00230">
    <property type="entry name" value="CysPc"/>
    <property type="match status" value="1"/>
</dbReference>
<evidence type="ECO:0000313" key="7">
    <source>
        <dbReference type="EMBL" id="KAK0674419.1"/>
    </source>
</evidence>
<feature type="region of interest" description="Disordered" evidence="5">
    <location>
        <begin position="211"/>
        <end position="236"/>
    </location>
</feature>
<evidence type="ECO:0000259" key="6">
    <source>
        <dbReference type="PROSITE" id="PS50203"/>
    </source>
</evidence>
<keyword evidence="3" id="KW-0645">Protease</keyword>
<dbReference type="EMBL" id="JAULSY010000001">
    <property type="protein sequence ID" value="KAK0674419.1"/>
    <property type="molecule type" value="Genomic_DNA"/>
</dbReference>
<dbReference type="InterPro" id="IPR038765">
    <property type="entry name" value="Papain-like_cys_pep_sf"/>
</dbReference>
<evidence type="ECO:0000256" key="4">
    <source>
        <dbReference type="SAM" id="Coils"/>
    </source>
</evidence>
<evidence type="ECO:0000313" key="8">
    <source>
        <dbReference type="Proteomes" id="UP001174997"/>
    </source>
</evidence>
<dbReference type="AlphaFoldDB" id="A0AA39ZNE5"/>
<dbReference type="SUPFAM" id="SSF54001">
    <property type="entry name" value="Cysteine proteinases"/>
    <property type="match status" value="1"/>
</dbReference>
<feature type="region of interest" description="Disordered" evidence="5">
    <location>
        <begin position="708"/>
        <end position="930"/>
    </location>
</feature>
<feature type="compositionally biased region" description="Gly residues" evidence="5">
    <location>
        <begin position="788"/>
        <end position="797"/>
    </location>
</feature>
<dbReference type="PANTHER" id="PTHR10183">
    <property type="entry name" value="CALPAIN"/>
    <property type="match status" value="1"/>
</dbReference>
<feature type="active site" evidence="2 3">
    <location>
        <position position="479"/>
    </location>
</feature>
<feature type="compositionally biased region" description="Basic residues" evidence="5">
    <location>
        <begin position="717"/>
        <end position="738"/>
    </location>
</feature>
<feature type="coiled-coil region" evidence="4">
    <location>
        <begin position="63"/>
        <end position="97"/>
    </location>
</feature>
<evidence type="ECO:0000256" key="1">
    <source>
        <dbReference type="ARBA" id="ARBA00007623"/>
    </source>
</evidence>
<dbReference type="PANTHER" id="PTHR10183:SF425">
    <property type="entry name" value="CALPAIN-5"/>
    <property type="match status" value="1"/>
</dbReference>
<feature type="compositionally biased region" description="Acidic residues" evidence="5">
    <location>
        <begin position="884"/>
        <end position="907"/>
    </location>
</feature>
<sequence>MSVPPPPVPPPTSKKNYTKAPQELIHEFWDRYFTKKPGKVTRIFPRSLYSSILPLSLEDGQPARSARNAAESYEAAAKECREKVQRIIKECHRTNEKFTDPDFDIEWDLEDNCLNGLIRWEWDDEDDDTGNPVSADSFKRSLDTLAESNALGANGTVALDPGVVRGYIADDPWAALFGGAFATKGQAITKGASPQTQQAVAAAAAQKGVLPHGRNAPRHHTDPRNNSKSTKKGGVQCGEWYNPGSKHRLDWIFSSPQWTIDGYSSSDIKQGSNGDCWWLAAVATITHRKDLMEKVCVIRDEEVGVYGFVFYRDGEWISTVVDDNLYLKYPDFDYYGDRYDSTGKLAREYRKRYQTGSEALYFAQCEDQNETWLPILEKAYAKVHGDYEAISGGWSGEAVEDMTGGVTTTVAANRVLKKDKLWKELVNADGEFVFALSAIGTGWDSYKGGLALGHAYSILKATEEVDEEGKKVRLVKIRNPWGQRSSDGVGEWNGPWSDGSKEWTPYWFKKLNHTFGDDGVFWMSYADMLETFLFIHRTRLFDERWTVVQQWTSVSVGWVAGYLNQKFVIDVKKAGTVVVVLSQLDERYFQGFEGQYDFSLHFLLKKEGGKDEEHICRVRPVHQWENRSVSCEVDLEPGRYEVLPKVTAERYEWRHQVEDVVKKWADKNPSKLRQVGMQYDLAHAKGGIPDEDDLLLKKKDDAKKKAEAKKLREKEKAKRKKEKERAKKRKEKEKRKKAAAAEVTVKVPEGGETTVNVKSSVEKTDKDKKEEEDDKFEDAVEKKEEDVAGGGGGGGGGKVEEKKPETAAPKTSVSTGSSSSSTPAPPKEGQKEEKKDDDVAKKEDTLAIRPAPGTTTTAAAATEEKEVKPDDKKPEQEEKKKEEEGEEESDSDYESETDEEEEKEKEEEEKRQKEEEEARKLAEDEESPSIPWNAVAVLGLRVYAQDSGVSVHLAKPKNDEEGASLVIDSQAVGATM</sequence>
<dbReference type="InterPro" id="IPR022684">
    <property type="entry name" value="Calpain_cysteine_protease"/>
</dbReference>
<feature type="compositionally biased region" description="Basic and acidic residues" evidence="5">
    <location>
        <begin position="777"/>
        <end position="786"/>
    </location>
</feature>
<comment type="similarity">
    <text evidence="1">Belongs to the peptidase C2 family.</text>
</comment>
<dbReference type="Pfam" id="PF00648">
    <property type="entry name" value="Peptidase_C2"/>
    <property type="match status" value="1"/>
</dbReference>
<feature type="compositionally biased region" description="Basic and acidic residues" evidence="5">
    <location>
        <begin position="828"/>
        <end position="846"/>
    </location>
</feature>
<feature type="active site" evidence="2 3">
    <location>
        <position position="454"/>
    </location>
</feature>
<keyword evidence="3" id="KW-0788">Thiol protease</keyword>
<feature type="compositionally biased region" description="Basic and acidic residues" evidence="5">
    <location>
        <begin position="862"/>
        <end position="883"/>
    </location>
</feature>
<dbReference type="Proteomes" id="UP001174997">
    <property type="component" value="Unassembled WGS sequence"/>
</dbReference>
<feature type="compositionally biased region" description="Basic and acidic residues" evidence="5">
    <location>
        <begin position="760"/>
        <end position="769"/>
    </location>
</feature>
<evidence type="ECO:0000256" key="3">
    <source>
        <dbReference type="PROSITE-ProRule" id="PRU00239"/>
    </source>
</evidence>
<keyword evidence="8" id="KW-1185">Reference proteome</keyword>
<dbReference type="Gene3D" id="3.90.70.10">
    <property type="entry name" value="Cysteine proteinases"/>
    <property type="match status" value="1"/>
</dbReference>
<protein>
    <submittedName>
        <fullName evidence="7">Calpain</fullName>
    </submittedName>
</protein>
<dbReference type="PROSITE" id="PS50203">
    <property type="entry name" value="CALPAIN_CAT"/>
    <property type="match status" value="1"/>
</dbReference>
<reference evidence="7" key="1">
    <citation type="submission" date="2023-06" db="EMBL/GenBank/DDBJ databases">
        <title>Genome-scale phylogeny and comparative genomics of the fungal order Sordariales.</title>
        <authorList>
            <consortium name="Lawrence Berkeley National Laboratory"/>
            <person name="Hensen N."/>
            <person name="Bonometti L."/>
            <person name="Westerberg I."/>
            <person name="Brannstrom I.O."/>
            <person name="Guillou S."/>
            <person name="Cros-Aarteil S."/>
            <person name="Calhoun S."/>
            <person name="Haridas S."/>
            <person name="Kuo A."/>
            <person name="Mondo S."/>
            <person name="Pangilinan J."/>
            <person name="Riley R."/>
            <person name="Labutti K."/>
            <person name="Andreopoulos B."/>
            <person name="Lipzen A."/>
            <person name="Chen C."/>
            <person name="Yanf M."/>
            <person name="Daum C."/>
            <person name="Ng V."/>
            <person name="Clum A."/>
            <person name="Steindorff A."/>
            <person name="Ohm R."/>
            <person name="Martin F."/>
            <person name="Silar P."/>
            <person name="Natvig D."/>
            <person name="Lalanne C."/>
            <person name="Gautier V."/>
            <person name="Ament-Velasquez S.L."/>
            <person name="Kruys A."/>
            <person name="Hutchinson M.I."/>
            <person name="Powell A.J."/>
            <person name="Barry K."/>
            <person name="Miller A.N."/>
            <person name="Grigoriev I.V."/>
            <person name="Debuchy R."/>
            <person name="Gladieux P."/>
            <person name="Thoren M.H."/>
            <person name="Johannesson H."/>
        </authorList>
    </citation>
    <scope>NUCLEOTIDE SEQUENCE</scope>
    <source>
        <strain evidence="7">CBS 307.81</strain>
    </source>
</reference>
<proteinExistence type="inferred from homology"/>